<comment type="similarity">
    <text evidence="2 7 8">Belongs to the glutamine synthetase family.</text>
</comment>
<keyword evidence="3" id="KW-0436">Ligase</keyword>
<keyword evidence="4" id="KW-0547">Nucleotide-binding</keyword>
<dbReference type="GO" id="GO:0006542">
    <property type="term" value="P:glutamine biosynthetic process"/>
    <property type="evidence" value="ECO:0007669"/>
    <property type="project" value="InterPro"/>
</dbReference>
<evidence type="ECO:0000313" key="11">
    <source>
        <dbReference type="EMBL" id="PNV67396.1"/>
    </source>
</evidence>
<evidence type="ECO:0000256" key="1">
    <source>
        <dbReference type="ARBA" id="ARBA00001946"/>
    </source>
</evidence>
<organism evidence="11 12">
    <name type="scientific">Enteroscipio rubneri</name>
    <dbReference type="NCBI Taxonomy" id="2070686"/>
    <lineage>
        <taxon>Bacteria</taxon>
        <taxon>Bacillati</taxon>
        <taxon>Actinomycetota</taxon>
        <taxon>Coriobacteriia</taxon>
        <taxon>Eggerthellales</taxon>
        <taxon>Eggerthellaceae</taxon>
        <taxon>Enteroscipio</taxon>
    </lineage>
</organism>
<dbReference type="PROSITE" id="PS00181">
    <property type="entry name" value="GLNA_ATP"/>
    <property type="match status" value="1"/>
</dbReference>
<evidence type="ECO:0000256" key="7">
    <source>
        <dbReference type="PROSITE-ProRule" id="PRU01330"/>
    </source>
</evidence>
<reference evidence="12" key="1">
    <citation type="submission" date="2018-01" db="EMBL/GenBank/DDBJ databases">
        <title>Rubneribacter badeniensis gen. nov., sp. nov., and Colonibacter rubneri, gen. nov., sp. nov., WGS of new members of the Eggerthellaceae.</title>
        <authorList>
            <person name="Danylec N."/>
            <person name="Stoll D.A."/>
            <person name="Doetsch A."/>
            <person name="Kulling S.E."/>
            <person name="Huch M."/>
        </authorList>
    </citation>
    <scope>NUCLEOTIDE SEQUENCE [LARGE SCALE GENOMIC DNA]</scope>
    <source>
        <strain evidence="12">ResAG-96</strain>
    </source>
</reference>
<dbReference type="InterPro" id="IPR008146">
    <property type="entry name" value="Gln_synth_cat_dom"/>
</dbReference>
<dbReference type="PANTHER" id="PTHR43785">
    <property type="entry name" value="GAMMA-GLUTAMYLPUTRESCINE SYNTHETASE"/>
    <property type="match status" value="1"/>
</dbReference>
<evidence type="ECO:0000313" key="12">
    <source>
        <dbReference type="Proteomes" id="UP000236197"/>
    </source>
</evidence>
<keyword evidence="6" id="KW-0460">Magnesium</keyword>
<dbReference type="Gene3D" id="3.30.590.10">
    <property type="entry name" value="Glutamine synthetase/guanido kinase, catalytic domain"/>
    <property type="match status" value="1"/>
</dbReference>
<sequence>MTSSPQQDFVLKTIKSRDVHFVRFWFTDVLGLMKSFAVIPSELEGAFADGMGFDGSCIEGFCCTQESDMLAFPDASTFQVLPWRPESNAVARMFCDIRTPDGRPFEGDPRQVLARAVDKARDRGYVFNVGPELEFYYFKDAGGTEVLDRGGYFDLTSLDYASDLRRDTVLTLEKMGIPVEYSHHENGPSQHEIDLRFADALSMADAVMTYKLAVKEIALKHGVYASFMPKPLAGAPGSGMHVHQSLFDLDGRNAFFDPDDPQGYRLSKVAKHYIAGLLKYAPEFCAVTNQYVNSYKRLVSGGEAPTYLSWASRNRSTLVRIPGYRPSREDACRIELRSPDPAANPYLAFAVMLAAGLQGIEDELELQEPTEDQDLFALSRQQLREQGIETLPESLGEAVELFAESELMRETLGDHIHSYLVAAKRAEWNEYQGNVSAWERERYLAVL</sequence>
<evidence type="ECO:0000256" key="6">
    <source>
        <dbReference type="ARBA" id="ARBA00022842"/>
    </source>
</evidence>
<evidence type="ECO:0000256" key="8">
    <source>
        <dbReference type="RuleBase" id="RU000384"/>
    </source>
</evidence>
<dbReference type="Pfam" id="PF03951">
    <property type="entry name" value="Gln-synt_N"/>
    <property type="match status" value="1"/>
</dbReference>
<dbReference type="SUPFAM" id="SSF55931">
    <property type="entry name" value="Glutamine synthetase/guanido kinase"/>
    <property type="match status" value="1"/>
</dbReference>
<keyword evidence="12" id="KW-1185">Reference proteome</keyword>
<dbReference type="InterPro" id="IPR014746">
    <property type="entry name" value="Gln_synth/guanido_kin_cat_dom"/>
</dbReference>
<dbReference type="PANTHER" id="PTHR43785:SF12">
    <property type="entry name" value="TYPE-1 GLUTAMINE SYNTHETASE 2"/>
    <property type="match status" value="1"/>
</dbReference>
<feature type="domain" description="GS beta-grasp" evidence="9">
    <location>
        <begin position="17"/>
        <end position="102"/>
    </location>
</feature>
<accession>A0A2K2UAQ4</accession>
<evidence type="ECO:0000259" key="10">
    <source>
        <dbReference type="PROSITE" id="PS51987"/>
    </source>
</evidence>
<dbReference type="EMBL" id="PPEK01000009">
    <property type="protein sequence ID" value="PNV67396.1"/>
    <property type="molecule type" value="Genomic_DNA"/>
</dbReference>
<dbReference type="SMART" id="SM01230">
    <property type="entry name" value="Gln-synt_C"/>
    <property type="match status" value="1"/>
</dbReference>
<evidence type="ECO:0000256" key="5">
    <source>
        <dbReference type="ARBA" id="ARBA00022840"/>
    </source>
</evidence>
<name>A0A2K2UAQ4_9ACTN</name>
<evidence type="ECO:0000256" key="4">
    <source>
        <dbReference type="ARBA" id="ARBA00022741"/>
    </source>
</evidence>
<dbReference type="GO" id="GO:0005524">
    <property type="term" value="F:ATP binding"/>
    <property type="evidence" value="ECO:0007669"/>
    <property type="project" value="UniProtKB-KW"/>
</dbReference>
<dbReference type="RefSeq" id="WP_103265289.1">
    <property type="nucleotide sequence ID" value="NZ_CABMLE010000009.1"/>
</dbReference>
<comment type="caution">
    <text evidence="11">The sequence shown here is derived from an EMBL/GenBank/DDBJ whole genome shotgun (WGS) entry which is preliminary data.</text>
</comment>
<dbReference type="Gene3D" id="3.10.20.70">
    <property type="entry name" value="Glutamine synthetase, N-terminal domain"/>
    <property type="match status" value="1"/>
</dbReference>
<dbReference type="PROSITE" id="PS51986">
    <property type="entry name" value="GS_BETA_GRASP"/>
    <property type="match status" value="1"/>
</dbReference>
<proteinExistence type="inferred from homology"/>
<evidence type="ECO:0000259" key="9">
    <source>
        <dbReference type="PROSITE" id="PS51986"/>
    </source>
</evidence>
<feature type="domain" description="GS catalytic" evidence="10">
    <location>
        <begin position="109"/>
        <end position="447"/>
    </location>
</feature>
<evidence type="ECO:0000256" key="3">
    <source>
        <dbReference type="ARBA" id="ARBA00022598"/>
    </source>
</evidence>
<dbReference type="Proteomes" id="UP000236197">
    <property type="component" value="Unassembled WGS sequence"/>
</dbReference>
<dbReference type="InterPro" id="IPR036651">
    <property type="entry name" value="Gln_synt_N_sf"/>
</dbReference>
<dbReference type="OrthoDB" id="9807095at2"/>
<comment type="cofactor">
    <cofactor evidence="1">
        <name>Mg(2+)</name>
        <dbReference type="ChEBI" id="CHEBI:18420"/>
    </cofactor>
</comment>
<dbReference type="InterPro" id="IPR008147">
    <property type="entry name" value="Gln_synt_N"/>
</dbReference>
<dbReference type="InterPro" id="IPR027303">
    <property type="entry name" value="Gln_synth_gly_rich_site"/>
</dbReference>
<dbReference type="GO" id="GO:0004356">
    <property type="term" value="F:glutamine synthetase activity"/>
    <property type="evidence" value="ECO:0007669"/>
    <property type="project" value="InterPro"/>
</dbReference>
<gene>
    <name evidence="11" type="ORF">C2L71_08235</name>
</gene>
<dbReference type="Pfam" id="PF00120">
    <property type="entry name" value="Gln-synt_C"/>
    <property type="match status" value="1"/>
</dbReference>
<dbReference type="SUPFAM" id="SSF54368">
    <property type="entry name" value="Glutamine synthetase, N-terminal domain"/>
    <property type="match status" value="1"/>
</dbReference>
<dbReference type="PROSITE" id="PS51987">
    <property type="entry name" value="GS_CATALYTIC"/>
    <property type="match status" value="1"/>
</dbReference>
<dbReference type="AlphaFoldDB" id="A0A2K2UAQ4"/>
<evidence type="ECO:0000256" key="2">
    <source>
        <dbReference type="ARBA" id="ARBA00009897"/>
    </source>
</evidence>
<keyword evidence="5" id="KW-0067">ATP-binding</keyword>
<protein>
    <submittedName>
        <fullName evidence="11">Glutamine synthetase</fullName>
    </submittedName>
</protein>